<dbReference type="InterPro" id="IPR014512">
    <property type="entry name" value="O_gly_hydro"/>
</dbReference>
<protein>
    <submittedName>
        <fullName evidence="1">Glycosyl hydrolase family 76</fullName>
    </submittedName>
</protein>
<dbReference type="PIRSF" id="PIRSF021505">
    <property type="entry name" value="O_gly_hdrol"/>
    <property type="match status" value="1"/>
</dbReference>
<evidence type="ECO:0000313" key="1">
    <source>
        <dbReference type="EMBL" id="SFF74354.1"/>
    </source>
</evidence>
<gene>
    <name evidence="1" type="ORF">SAMN02787118_111239</name>
</gene>
<name>A0A1I2L4U1_9ACTN</name>
<reference evidence="1 2" key="1">
    <citation type="submission" date="2016-10" db="EMBL/GenBank/DDBJ databases">
        <authorList>
            <person name="de Groot N.N."/>
        </authorList>
    </citation>
    <scope>NUCLEOTIDE SEQUENCE [LARGE SCALE GENOMIC DNA]</scope>
    <source>
        <strain evidence="1 2">OK461</strain>
    </source>
</reference>
<dbReference type="PANTHER" id="PTHR47791:SF4">
    <property type="entry name" value="(PUTATIVE SECRETED PROTEIN)-RELATED"/>
    <property type="match status" value="1"/>
</dbReference>
<dbReference type="InterPro" id="IPR005198">
    <property type="entry name" value="Glyco_hydro_76"/>
</dbReference>
<dbReference type="GO" id="GO:0016787">
    <property type="term" value="F:hydrolase activity"/>
    <property type="evidence" value="ECO:0007669"/>
    <property type="project" value="UniProtKB-KW"/>
</dbReference>
<proteinExistence type="predicted"/>
<dbReference type="OrthoDB" id="2505409at2"/>
<dbReference type="InterPro" id="IPR008928">
    <property type="entry name" value="6-hairpin_glycosidase_sf"/>
</dbReference>
<dbReference type="InterPro" id="IPR053169">
    <property type="entry name" value="MUG_Protein"/>
</dbReference>
<keyword evidence="1" id="KW-0378">Hydrolase</keyword>
<dbReference type="PANTHER" id="PTHR47791">
    <property type="entry name" value="MEIOTICALLY UP-REGULATED GENE 191 PROTEIN"/>
    <property type="match status" value="1"/>
</dbReference>
<dbReference type="Gene3D" id="1.50.10.20">
    <property type="match status" value="1"/>
</dbReference>
<accession>A0A1I2L4U1</accession>
<dbReference type="AlphaFoldDB" id="A0A1I2L4U1"/>
<dbReference type="GO" id="GO:0005975">
    <property type="term" value="P:carbohydrate metabolic process"/>
    <property type="evidence" value="ECO:0007669"/>
    <property type="project" value="InterPro"/>
</dbReference>
<evidence type="ECO:0000313" key="2">
    <source>
        <dbReference type="Proteomes" id="UP000181942"/>
    </source>
</evidence>
<organism evidence="1 2">
    <name type="scientific">Streptomyces mirabilis</name>
    <dbReference type="NCBI Taxonomy" id="68239"/>
    <lineage>
        <taxon>Bacteria</taxon>
        <taxon>Bacillati</taxon>
        <taxon>Actinomycetota</taxon>
        <taxon>Actinomycetes</taxon>
        <taxon>Kitasatosporales</taxon>
        <taxon>Streptomycetaceae</taxon>
        <taxon>Streptomyces</taxon>
    </lineage>
</organism>
<sequence>MRLNPSRRALVGGGIAAMATLTATNGTSAAADLVGSQHPDRSRALSRGIAAYAALERHLASKDGSGLVHEQYPATSGDNAYSYEWPFSQVHIATLDLAAVDARYAAEVAQRAKAQEHYWNAGGGTTELPGYDSYPRAPYGSGGDMFYDDNEWVGLAKVQLHLQTGDSAALARAKEIFDLVRSGWDTDSTHAAPGGVFWTQANWSQDRNTVSNMPGAQLALRLHQITGEGGYLDWARRFYDWTNTYLQSPGALYWDHLDLKGTVEKTIWSYNQGVPVGVNVLLYKATHDRTYLRRAERIAQAAYAYYVTQGRLFTQPVYFNSIFFKNLLLLESVTGDGKYHQAMADYADELWSTMRDPGTGLVHFDSSGGTEAIQQAAFAQLYAVLAWPRELWPTLY</sequence>
<dbReference type="Proteomes" id="UP000181942">
    <property type="component" value="Unassembled WGS sequence"/>
</dbReference>
<dbReference type="SUPFAM" id="SSF48208">
    <property type="entry name" value="Six-hairpin glycosidases"/>
    <property type="match status" value="1"/>
</dbReference>
<dbReference type="Pfam" id="PF03663">
    <property type="entry name" value="Glyco_hydro_76"/>
    <property type="match status" value="1"/>
</dbReference>
<dbReference type="EMBL" id="FONR01000011">
    <property type="protein sequence ID" value="SFF74354.1"/>
    <property type="molecule type" value="Genomic_DNA"/>
</dbReference>